<keyword evidence="2 6" id="KW-0547">Nucleotide-binding</keyword>
<name>A0A0R3T3S1_RODNA</name>
<dbReference type="PANTHER" id="PTHR23407">
    <property type="entry name" value="ATPASE INHIBITOR/5-FORMYLTETRAHYDROFOLATE CYCLO-LIGASE"/>
    <property type="match status" value="1"/>
</dbReference>
<sequence>LAHDYYIRCRGISVYISFGTEPYTGTLIQHALETGKVVVVPQILDQAATETNFEMKSLLGLMRMRQIQDIMEINTWPLNKFGIREMPQPPLGSVDQDDALENLVDLIVVPGLAFTDCGDRLGRGKGFYDQYLSGLRRFYQESLPQLEPPRTMALVYSEQILNTICTEENDVKIDAIICA</sequence>
<dbReference type="PIRSF" id="PIRSF006806">
    <property type="entry name" value="FTHF_cligase"/>
    <property type="match status" value="1"/>
</dbReference>
<evidence type="ECO:0000256" key="6">
    <source>
        <dbReference type="PIRSR" id="PIRSR006806-1"/>
    </source>
</evidence>
<feature type="binding site" evidence="6">
    <location>
        <position position="21"/>
    </location>
    <ligand>
        <name>substrate</name>
    </ligand>
</feature>
<dbReference type="GO" id="GO:0005739">
    <property type="term" value="C:mitochondrion"/>
    <property type="evidence" value="ECO:0007669"/>
    <property type="project" value="TreeGrafter"/>
</dbReference>
<dbReference type="GO" id="GO:0009396">
    <property type="term" value="P:folic acid-containing compound biosynthetic process"/>
    <property type="evidence" value="ECO:0007669"/>
    <property type="project" value="TreeGrafter"/>
</dbReference>
<dbReference type="GO" id="GO:0030272">
    <property type="term" value="F:5-formyltetrahydrofolate cyclo-ligase activity"/>
    <property type="evidence" value="ECO:0007669"/>
    <property type="project" value="UniProtKB-EC"/>
</dbReference>
<dbReference type="STRING" id="102285.A0A0R3T3S1"/>
<dbReference type="SUPFAM" id="SSF100950">
    <property type="entry name" value="NagB/RpiA/CoA transferase-like"/>
    <property type="match status" value="1"/>
</dbReference>
<evidence type="ECO:0000256" key="3">
    <source>
        <dbReference type="ARBA" id="ARBA00022840"/>
    </source>
</evidence>
<evidence type="ECO:0000256" key="2">
    <source>
        <dbReference type="ARBA" id="ARBA00022741"/>
    </source>
</evidence>
<evidence type="ECO:0000256" key="1">
    <source>
        <dbReference type="ARBA" id="ARBA00010638"/>
    </source>
</evidence>
<dbReference type="AlphaFoldDB" id="A0A0R3T3S1"/>
<dbReference type="Pfam" id="PF01812">
    <property type="entry name" value="5-FTHF_cyc-lig"/>
    <property type="match status" value="1"/>
</dbReference>
<dbReference type="Gene3D" id="3.40.50.10420">
    <property type="entry name" value="NagB/RpiA/CoA transferase-like"/>
    <property type="match status" value="1"/>
</dbReference>
<evidence type="ECO:0000256" key="5">
    <source>
        <dbReference type="ARBA" id="ARBA00038966"/>
    </source>
</evidence>
<dbReference type="InterPro" id="IPR037171">
    <property type="entry name" value="NagB/RpiA_transferase-like"/>
</dbReference>
<feature type="binding site" evidence="6">
    <location>
        <begin position="120"/>
        <end position="128"/>
    </location>
    <ligand>
        <name>ATP</name>
        <dbReference type="ChEBI" id="CHEBI:30616"/>
    </ligand>
</feature>
<evidence type="ECO:0000256" key="4">
    <source>
        <dbReference type="ARBA" id="ARBA00036539"/>
    </source>
</evidence>
<evidence type="ECO:0000313" key="7">
    <source>
        <dbReference type="WBParaSite" id="HNAJ_0000167001-mRNA-1"/>
    </source>
</evidence>
<comment type="catalytic activity">
    <reaction evidence="4">
        <text>(6S)-5-formyl-5,6,7,8-tetrahydrofolate + ATP = (6R)-5,10-methenyltetrahydrofolate + ADP + phosphate</text>
        <dbReference type="Rhea" id="RHEA:10488"/>
        <dbReference type="ChEBI" id="CHEBI:30616"/>
        <dbReference type="ChEBI" id="CHEBI:43474"/>
        <dbReference type="ChEBI" id="CHEBI:57455"/>
        <dbReference type="ChEBI" id="CHEBI:57457"/>
        <dbReference type="ChEBI" id="CHEBI:456216"/>
        <dbReference type="EC" id="6.3.3.2"/>
    </reaction>
</comment>
<accession>A0A0R3T3S1</accession>
<dbReference type="GO" id="GO:0035999">
    <property type="term" value="P:tetrahydrofolate interconversion"/>
    <property type="evidence" value="ECO:0007669"/>
    <property type="project" value="TreeGrafter"/>
</dbReference>
<dbReference type="EC" id="6.3.3.2" evidence="5"/>
<feature type="binding site" evidence="6">
    <location>
        <position position="16"/>
    </location>
    <ligand>
        <name>substrate</name>
    </ligand>
</feature>
<dbReference type="InterPro" id="IPR002698">
    <property type="entry name" value="FTHF_cligase"/>
</dbReference>
<dbReference type="GO" id="GO:0005524">
    <property type="term" value="F:ATP binding"/>
    <property type="evidence" value="ECO:0007669"/>
    <property type="project" value="UniProtKB-KW"/>
</dbReference>
<dbReference type="InterPro" id="IPR024185">
    <property type="entry name" value="FTHF_cligase-like_sf"/>
</dbReference>
<comment type="similarity">
    <text evidence="1">Belongs to the 5-formyltetrahydrofolate cyclo-ligase family.</text>
</comment>
<keyword evidence="3 6" id="KW-0067">ATP-binding</keyword>
<protein>
    <recommendedName>
        <fullName evidence="5">5-formyltetrahydrofolate cyclo-ligase</fullName>
        <ecNumber evidence="5">6.3.3.2</ecNumber>
    </recommendedName>
</protein>
<dbReference type="WBParaSite" id="HNAJ_0000167001-mRNA-1">
    <property type="protein sequence ID" value="HNAJ_0000167001-mRNA-1"/>
    <property type="gene ID" value="HNAJ_0000167001"/>
</dbReference>
<organism evidence="7">
    <name type="scientific">Rodentolepis nana</name>
    <name type="common">Dwarf tapeworm</name>
    <name type="synonym">Hymenolepis nana</name>
    <dbReference type="NCBI Taxonomy" id="102285"/>
    <lineage>
        <taxon>Eukaryota</taxon>
        <taxon>Metazoa</taxon>
        <taxon>Spiralia</taxon>
        <taxon>Lophotrochozoa</taxon>
        <taxon>Platyhelminthes</taxon>
        <taxon>Cestoda</taxon>
        <taxon>Eucestoda</taxon>
        <taxon>Cyclophyllidea</taxon>
        <taxon>Hymenolepididae</taxon>
        <taxon>Rodentolepis</taxon>
    </lineage>
</organism>
<reference evidence="7" key="1">
    <citation type="submission" date="2017-02" db="UniProtKB">
        <authorList>
            <consortium name="WormBaseParasite"/>
        </authorList>
    </citation>
    <scope>IDENTIFICATION</scope>
</reference>
<dbReference type="PANTHER" id="PTHR23407:SF1">
    <property type="entry name" value="5-FORMYLTETRAHYDROFOLATE CYCLO-LIGASE"/>
    <property type="match status" value="1"/>
</dbReference>
<proteinExistence type="inferred from homology"/>